<evidence type="ECO:0000256" key="9">
    <source>
        <dbReference type="HAMAP-Rule" id="MF_00624"/>
    </source>
</evidence>
<dbReference type="Proteomes" id="UP001597380">
    <property type="component" value="Unassembled WGS sequence"/>
</dbReference>
<keyword evidence="5 9" id="KW-0547">Nucleotide-binding</keyword>
<feature type="domain" description="Nucleotidyl transferase" evidence="10">
    <location>
        <begin position="20"/>
        <end position="284"/>
    </location>
</feature>
<dbReference type="RefSeq" id="WP_345339463.1">
    <property type="nucleotide sequence ID" value="NZ_BAABLI010000009.1"/>
</dbReference>
<evidence type="ECO:0000313" key="12">
    <source>
        <dbReference type="EMBL" id="MFD2096763.1"/>
    </source>
</evidence>
<evidence type="ECO:0000259" key="11">
    <source>
        <dbReference type="Pfam" id="PF24894"/>
    </source>
</evidence>
<evidence type="ECO:0000313" key="13">
    <source>
        <dbReference type="Proteomes" id="UP001597380"/>
    </source>
</evidence>
<keyword evidence="13" id="KW-1185">Reference proteome</keyword>
<evidence type="ECO:0000256" key="3">
    <source>
        <dbReference type="ARBA" id="ARBA00022679"/>
    </source>
</evidence>
<evidence type="ECO:0000256" key="2">
    <source>
        <dbReference type="ARBA" id="ARBA00022600"/>
    </source>
</evidence>
<comment type="catalytic activity">
    <reaction evidence="9">
        <text>alpha-D-glucose 1-phosphate + ATP + H(+) = ADP-alpha-D-glucose + diphosphate</text>
        <dbReference type="Rhea" id="RHEA:12120"/>
        <dbReference type="ChEBI" id="CHEBI:15378"/>
        <dbReference type="ChEBI" id="CHEBI:30616"/>
        <dbReference type="ChEBI" id="CHEBI:33019"/>
        <dbReference type="ChEBI" id="CHEBI:57498"/>
        <dbReference type="ChEBI" id="CHEBI:58601"/>
        <dbReference type="EC" id="2.7.7.27"/>
    </reaction>
</comment>
<dbReference type="InterPro" id="IPR023049">
    <property type="entry name" value="GlgC_bac"/>
</dbReference>
<dbReference type="Gene3D" id="2.160.10.10">
    <property type="entry name" value="Hexapeptide repeat proteins"/>
    <property type="match status" value="1"/>
</dbReference>
<comment type="pathway">
    <text evidence="9">Glycan biosynthesis; glycogen biosynthesis.</text>
</comment>
<dbReference type="PANTHER" id="PTHR43523">
    <property type="entry name" value="GLUCOSE-1-PHOSPHATE ADENYLYLTRANSFERASE-RELATED"/>
    <property type="match status" value="1"/>
</dbReference>
<gene>
    <name evidence="9 12" type="primary">glgC</name>
    <name evidence="12" type="ORF">ACFSJ3_12265</name>
</gene>
<evidence type="ECO:0000259" key="10">
    <source>
        <dbReference type="Pfam" id="PF00483"/>
    </source>
</evidence>
<dbReference type="EMBL" id="JBHUHT010000013">
    <property type="protein sequence ID" value="MFD2096763.1"/>
    <property type="molecule type" value="Genomic_DNA"/>
</dbReference>
<feature type="binding site" evidence="9">
    <location>
        <position position="176"/>
    </location>
    <ligand>
        <name>alpha-D-glucose 1-phosphate</name>
        <dbReference type="ChEBI" id="CHEBI:58601"/>
    </ligand>
</feature>
<dbReference type="Pfam" id="PF00483">
    <property type="entry name" value="NTP_transferase"/>
    <property type="match status" value="1"/>
</dbReference>
<keyword evidence="2 9" id="KW-0321">Glycogen metabolism</keyword>
<name>A0ABW4XR64_9GAMM</name>
<dbReference type="PROSITE" id="PS00809">
    <property type="entry name" value="ADP_GLC_PYROPHOSPH_2"/>
    <property type="match status" value="1"/>
</dbReference>
<dbReference type="InterPro" id="IPR029044">
    <property type="entry name" value="Nucleotide-diphossugar_trans"/>
</dbReference>
<keyword evidence="6 9" id="KW-0067">ATP-binding</keyword>
<feature type="binding site" evidence="9">
    <location>
        <position position="111"/>
    </location>
    <ligand>
        <name>alpha-D-glucose 1-phosphate</name>
        <dbReference type="ChEBI" id="CHEBI:58601"/>
    </ligand>
</feature>
<proteinExistence type="inferred from homology"/>
<feature type="site" description="Could play a key role in the communication between the regulatory and the substrate sites" evidence="9">
    <location>
        <position position="110"/>
    </location>
</feature>
<evidence type="ECO:0000256" key="8">
    <source>
        <dbReference type="ARBA" id="ARBA00023277"/>
    </source>
</evidence>
<dbReference type="SUPFAM" id="SSF51161">
    <property type="entry name" value="Trimeric LpxA-like enzymes"/>
    <property type="match status" value="1"/>
</dbReference>
<dbReference type="NCBIfam" id="TIGR02091">
    <property type="entry name" value="glgC"/>
    <property type="match status" value="1"/>
</dbReference>
<keyword evidence="8 9" id="KW-0119">Carbohydrate metabolism</keyword>
<dbReference type="SUPFAM" id="SSF53448">
    <property type="entry name" value="Nucleotide-diphospho-sugar transferases"/>
    <property type="match status" value="1"/>
</dbReference>
<evidence type="ECO:0000256" key="6">
    <source>
        <dbReference type="ARBA" id="ARBA00022840"/>
    </source>
</evidence>
<evidence type="ECO:0000256" key="5">
    <source>
        <dbReference type="ARBA" id="ARBA00022741"/>
    </source>
</evidence>
<dbReference type="Gene3D" id="3.90.550.10">
    <property type="entry name" value="Spore Coat Polysaccharide Biosynthesis Protein SpsA, Chain A"/>
    <property type="match status" value="1"/>
</dbReference>
<comment type="caution">
    <text evidence="12">The sequence shown here is derived from an EMBL/GenBank/DDBJ whole genome shotgun (WGS) entry which is preliminary data.</text>
</comment>
<dbReference type="Pfam" id="PF24894">
    <property type="entry name" value="Hexapep_GlmU"/>
    <property type="match status" value="1"/>
</dbReference>
<dbReference type="InterPro" id="IPR005836">
    <property type="entry name" value="ADP_Glu_pyroP_CS"/>
</dbReference>
<feature type="binding site" evidence="9">
    <location>
        <position position="209"/>
    </location>
    <ligand>
        <name>alpha-D-glucose 1-phosphate</name>
        <dbReference type="ChEBI" id="CHEBI:58601"/>
    </ligand>
</feature>
<organism evidence="12 13">
    <name type="scientific">Corallincola platygyrae</name>
    <dbReference type="NCBI Taxonomy" id="1193278"/>
    <lineage>
        <taxon>Bacteria</taxon>
        <taxon>Pseudomonadati</taxon>
        <taxon>Pseudomonadota</taxon>
        <taxon>Gammaproteobacteria</taxon>
        <taxon>Alteromonadales</taxon>
        <taxon>Psychromonadaceae</taxon>
        <taxon>Corallincola</taxon>
    </lineage>
</organism>
<evidence type="ECO:0000256" key="7">
    <source>
        <dbReference type="ARBA" id="ARBA00023056"/>
    </source>
</evidence>
<keyword evidence="7 9" id="KW-0320">Glycogen biosynthesis</keyword>
<feature type="site" description="Could play a key role in the communication between the regulatory and the substrate sites" evidence="9">
    <location>
        <position position="72"/>
    </location>
</feature>
<dbReference type="InterPro" id="IPR011831">
    <property type="entry name" value="ADP-Glc_PPase"/>
</dbReference>
<comment type="subunit">
    <text evidence="9">Homotetramer.</text>
</comment>
<keyword evidence="4 9" id="KW-0548">Nucleotidyltransferase</keyword>
<dbReference type="InterPro" id="IPR005835">
    <property type="entry name" value="NTP_transferase_dom"/>
</dbReference>
<comment type="similarity">
    <text evidence="1 9">Belongs to the bacterial/plant glucose-1-phosphate adenylyltransferase family.</text>
</comment>
<sequence length="418" mass="46549">MKVMKPPARFYPDVCQRTFTMVLAGGRGTRLHDLTQARAKPATFFGGKYRIIDFTLSNCFNSGFHRVGVLTQYNAFYLIAHIQRTWGKYTGEQGQYVAVLPAEQRAECDWYTGTANAVHQNFWLLERHPIDYALILAGDHVYSMDYLTMMEQHADSNADITISTMEVPSHMAHQFGVVVTDANGRIQRFVEKPSDTKGLESRPGMVRISMGIYAFNKPLLKELLHDDAQCPESQNDFGYDILPKALASGCHLHAYDFVDSEGNPGYWKDVGTIEAYFDGNMELLAPLPRLNLYDPYWPITSHQEQRAPGKLSRGKNGEPGIVSDSLISAGSIVSGAEVSRSVLSYDVCVAAGSEVHHCILLPQTKIGKNCLINHAIIDEECVIPDGTVIGEDAELDAERFLVTEDGIVVVTKERLKRL</sequence>
<dbReference type="InterPro" id="IPR011004">
    <property type="entry name" value="Trimer_LpxA-like_sf"/>
</dbReference>
<reference evidence="13" key="1">
    <citation type="journal article" date="2019" name="Int. J. Syst. Evol. Microbiol.">
        <title>The Global Catalogue of Microorganisms (GCM) 10K type strain sequencing project: providing services to taxonomists for standard genome sequencing and annotation.</title>
        <authorList>
            <consortium name="The Broad Institute Genomics Platform"/>
            <consortium name="The Broad Institute Genome Sequencing Center for Infectious Disease"/>
            <person name="Wu L."/>
            <person name="Ma J."/>
        </authorList>
    </citation>
    <scope>NUCLEOTIDE SEQUENCE [LARGE SCALE GENOMIC DNA]</scope>
    <source>
        <strain evidence="13">CGMCC 1.10992</strain>
    </source>
</reference>
<keyword evidence="3 9" id="KW-0808">Transferase</keyword>
<dbReference type="GO" id="GO:0008878">
    <property type="term" value="F:glucose-1-phosphate adenylyltransferase activity"/>
    <property type="evidence" value="ECO:0007669"/>
    <property type="project" value="UniProtKB-EC"/>
</dbReference>
<comment type="function">
    <text evidence="9">Involved in the biosynthesis of ADP-glucose, a building block required for the elongation reactions to produce glycogen. Catalyzes the reaction between ATP and alpha-D-glucose 1-phosphate (G1P) to produce pyrophosphate and ADP-Glc.</text>
</comment>
<protein>
    <recommendedName>
        <fullName evidence="9">Glucose-1-phosphate adenylyltransferase</fullName>
        <ecNumber evidence="9">2.7.7.27</ecNumber>
    </recommendedName>
    <alternativeName>
        <fullName evidence="9">ADP-glucose pyrophosphorylase</fullName>
        <shortName evidence="9">ADPGlc PPase</shortName>
    </alternativeName>
    <alternativeName>
        <fullName evidence="9">ADP-glucose synthase</fullName>
    </alternativeName>
</protein>
<dbReference type="CDD" id="cd04651">
    <property type="entry name" value="LbH_G1P_AT_C"/>
    <property type="match status" value="1"/>
</dbReference>
<feature type="domain" description="Glucose-1-phosphate adenylyltransferase/Bifunctional protein GlmU-like C-terminal hexapeptide" evidence="11">
    <location>
        <begin position="308"/>
        <end position="410"/>
    </location>
</feature>
<dbReference type="InterPro" id="IPR056818">
    <property type="entry name" value="GlmU/GlgC-like_hexapep"/>
</dbReference>
<dbReference type="PANTHER" id="PTHR43523:SF2">
    <property type="entry name" value="GLUCOSE-1-PHOSPHATE ADENYLYLTRANSFERASE"/>
    <property type="match status" value="1"/>
</dbReference>
<dbReference type="HAMAP" id="MF_00624">
    <property type="entry name" value="GlgC"/>
    <property type="match status" value="1"/>
</dbReference>
<evidence type="ECO:0000256" key="1">
    <source>
        <dbReference type="ARBA" id="ARBA00010443"/>
    </source>
</evidence>
<evidence type="ECO:0000256" key="4">
    <source>
        <dbReference type="ARBA" id="ARBA00022695"/>
    </source>
</evidence>
<dbReference type="EC" id="2.7.7.27" evidence="9"/>
<accession>A0ABW4XR64</accession>
<feature type="binding site" evidence="9">
    <location>
        <begin position="191"/>
        <end position="192"/>
    </location>
    <ligand>
        <name>alpha-D-glucose 1-phosphate</name>
        <dbReference type="ChEBI" id="CHEBI:58601"/>
    </ligand>
</feature>
<dbReference type="NCBIfam" id="NF001947">
    <property type="entry name" value="PRK00725.1"/>
    <property type="match status" value="1"/>
</dbReference>
<dbReference type="CDD" id="cd02508">
    <property type="entry name" value="ADP_Glucose_PP"/>
    <property type="match status" value="1"/>
</dbReference>